<keyword evidence="3" id="KW-0808">Transferase</keyword>
<reference evidence="9 10" key="1">
    <citation type="submission" date="2019-03" db="EMBL/GenBank/DDBJ databases">
        <title>Genomic Encyclopedia of Type Strains, Phase IV (KMG-IV): sequencing the most valuable type-strain genomes for metagenomic binning, comparative biology and taxonomic classification.</title>
        <authorList>
            <person name="Goeker M."/>
        </authorList>
    </citation>
    <scope>NUCLEOTIDE SEQUENCE [LARGE SCALE GENOMIC DNA]</scope>
    <source>
        <strain evidence="9 10">DSM 7445</strain>
    </source>
</reference>
<dbReference type="EMBL" id="SLZQ01000002">
    <property type="protein sequence ID" value="TCS38419.1"/>
    <property type="molecule type" value="Genomic_DNA"/>
</dbReference>
<evidence type="ECO:0000256" key="1">
    <source>
        <dbReference type="ARBA" id="ARBA00012513"/>
    </source>
</evidence>
<dbReference type="Proteomes" id="UP000295382">
    <property type="component" value="Unassembled WGS sequence"/>
</dbReference>
<evidence type="ECO:0000256" key="3">
    <source>
        <dbReference type="ARBA" id="ARBA00022679"/>
    </source>
</evidence>
<dbReference type="InterPro" id="IPR008271">
    <property type="entry name" value="Ser/Thr_kinase_AS"/>
</dbReference>
<dbReference type="GO" id="GO:0005524">
    <property type="term" value="F:ATP binding"/>
    <property type="evidence" value="ECO:0007669"/>
    <property type="project" value="UniProtKB-KW"/>
</dbReference>
<dbReference type="PROSITE" id="PS50011">
    <property type="entry name" value="PROTEIN_KINASE_DOM"/>
    <property type="match status" value="1"/>
</dbReference>
<dbReference type="PANTHER" id="PTHR43289">
    <property type="entry name" value="MITOGEN-ACTIVATED PROTEIN KINASE KINASE KINASE 20-RELATED"/>
    <property type="match status" value="1"/>
</dbReference>
<proteinExistence type="predicted"/>
<dbReference type="OrthoDB" id="9791419at2"/>
<dbReference type="FunFam" id="1.10.510.10:FF:000021">
    <property type="entry name" value="Serine/threonine protein kinase"/>
    <property type="match status" value="1"/>
</dbReference>
<accession>A0A4R3I3C7</accession>
<evidence type="ECO:0000256" key="7">
    <source>
        <dbReference type="SAM" id="MobiDB-lite"/>
    </source>
</evidence>
<keyword evidence="10" id="KW-1185">Reference proteome</keyword>
<dbReference type="InterPro" id="IPR011009">
    <property type="entry name" value="Kinase-like_dom_sf"/>
</dbReference>
<evidence type="ECO:0000256" key="5">
    <source>
        <dbReference type="ARBA" id="ARBA00022777"/>
    </source>
</evidence>
<dbReference type="Gene3D" id="3.30.200.20">
    <property type="entry name" value="Phosphorylase Kinase, domain 1"/>
    <property type="match status" value="1"/>
</dbReference>
<dbReference type="SUPFAM" id="SSF56112">
    <property type="entry name" value="Protein kinase-like (PK-like)"/>
    <property type="match status" value="1"/>
</dbReference>
<evidence type="ECO:0000259" key="8">
    <source>
        <dbReference type="PROSITE" id="PS50011"/>
    </source>
</evidence>
<evidence type="ECO:0000256" key="2">
    <source>
        <dbReference type="ARBA" id="ARBA00022527"/>
    </source>
</evidence>
<keyword evidence="2" id="KW-0723">Serine/threonine-protein kinase</keyword>
<evidence type="ECO:0000313" key="10">
    <source>
        <dbReference type="Proteomes" id="UP000295382"/>
    </source>
</evidence>
<feature type="domain" description="Protein kinase" evidence="8">
    <location>
        <begin position="19"/>
        <end position="293"/>
    </location>
</feature>
<dbReference type="EC" id="2.7.11.1" evidence="1"/>
<dbReference type="GO" id="GO:0004674">
    <property type="term" value="F:protein serine/threonine kinase activity"/>
    <property type="evidence" value="ECO:0007669"/>
    <property type="project" value="UniProtKB-KW"/>
</dbReference>
<evidence type="ECO:0000256" key="6">
    <source>
        <dbReference type="ARBA" id="ARBA00022840"/>
    </source>
</evidence>
<evidence type="ECO:0000313" key="9">
    <source>
        <dbReference type="EMBL" id="TCS38419.1"/>
    </source>
</evidence>
<organism evidence="9 10">
    <name type="scientific">Paucimonas lemoignei</name>
    <name type="common">Pseudomonas lemoignei</name>
    <dbReference type="NCBI Taxonomy" id="29443"/>
    <lineage>
        <taxon>Bacteria</taxon>
        <taxon>Pseudomonadati</taxon>
        <taxon>Pseudomonadota</taxon>
        <taxon>Betaproteobacteria</taxon>
        <taxon>Burkholderiales</taxon>
        <taxon>Burkholderiaceae</taxon>
        <taxon>Paucimonas</taxon>
    </lineage>
</organism>
<protein>
    <recommendedName>
        <fullName evidence="1">non-specific serine/threonine protein kinase</fullName>
        <ecNumber evidence="1">2.7.11.1</ecNumber>
    </recommendedName>
</protein>
<gene>
    <name evidence="9" type="ORF">EDC30_102158</name>
</gene>
<dbReference type="Pfam" id="PF00069">
    <property type="entry name" value="Pkinase"/>
    <property type="match status" value="1"/>
</dbReference>
<feature type="region of interest" description="Disordered" evidence="7">
    <location>
        <begin position="298"/>
        <end position="331"/>
    </location>
</feature>
<dbReference type="CDD" id="cd14014">
    <property type="entry name" value="STKc_PknB_like"/>
    <property type="match status" value="1"/>
</dbReference>
<keyword evidence="4" id="KW-0547">Nucleotide-binding</keyword>
<sequence>MTLATLPIDRDAVNRIGRFRIIRELGRGTIGCVYLGHDPVIDREVAIKTFLPSMSMVERKRIEEQFINEARASGRLNHTNIVTIYEAFSEGGTTYIAMEYLKGTELHRMLAAKHKFSTSDVASIIYRLATALDFAHRNNVVHRDIKPANIFLVADNQPKLMDFGIARAPNRVADELAGAGDAPFTLYCKDNLLGTPNYMSPEQATYSPVDHRTDIYSLGAVMYETLTGSRPFTAENVEKLLEKIAYKAPRAPHEINPEIPEGLSAIVMKALQKRPEKRFATAGEMADDIKRYVLAGKRRRREDRMRQGEENRRHGDRGHNHERQQAYPRPGLIKKIFNNVLRKS</sequence>
<keyword evidence="6" id="KW-0067">ATP-binding</keyword>
<name>A0A4R3I3C7_PAULE</name>
<dbReference type="Gene3D" id="1.10.510.10">
    <property type="entry name" value="Transferase(Phosphotransferase) domain 1"/>
    <property type="match status" value="1"/>
</dbReference>
<feature type="compositionally biased region" description="Basic and acidic residues" evidence="7">
    <location>
        <begin position="302"/>
        <end position="324"/>
    </location>
</feature>
<dbReference type="SMART" id="SM00220">
    <property type="entry name" value="S_TKc"/>
    <property type="match status" value="1"/>
</dbReference>
<dbReference type="AlphaFoldDB" id="A0A4R3I3C7"/>
<evidence type="ECO:0000256" key="4">
    <source>
        <dbReference type="ARBA" id="ARBA00022741"/>
    </source>
</evidence>
<dbReference type="RefSeq" id="WP_132257770.1">
    <property type="nucleotide sequence ID" value="NZ_SLZQ01000002.1"/>
</dbReference>
<dbReference type="InterPro" id="IPR000719">
    <property type="entry name" value="Prot_kinase_dom"/>
</dbReference>
<comment type="caution">
    <text evidence="9">The sequence shown here is derived from an EMBL/GenBank/DDBJ whole genome shotgun (WGS) entry which is preliminary data.</text>
</comment>
<dbReference type="PROSITE" id="PS00108">
    <property type="entry name" value="PROTEIN_KINASE_ST"/>
    <property type="match status" value="1"/>
</dbReference>
<keyword evidence="5 9" id="KW-0418">Kinase</keyword>
<dbReference type="PANTHER" id="PTHR43289:SF6">
    <property type="entry name" value="SERINE_THREONINE-PROTEIN KINASE NEKL-3"/>
    <property type="match status" value="1"/>
</dbReference>